<dbReference type="InterPro" id="IPR045063">
    <property type="entry name" value="Dynamin_N"/>
</dbReference>
<evidence type="ECO:0000313" key="3">
    <source>
        <dbReference type="EMBL" id="KIW71798.1"/>
    </source>
</evidence>
<gene>
    <name evidence="3" type="ORF">PV04_00032</name>
</gene>
<dbReference type="PANTHER" id="PTHR36681">
    <property type="entry name" value="NUCLEAR GTPASE, GERMINAL CENTER-ASSOCIATED, TANDEM DUPLICATE 3"/>
    <property type="match status" value="1"/>
</dbReference>
<evidence type="ECO:0008006" key="5">
    <source>
        <dbReference type="Google" id="ProtNLM"/>
    </source>
</evidence>
<keyword evidence="4" id="KW-1185">Reference proteome</keyword>
<dbReference type="InterPro" id="IPR056024">
    <property type="entry name" value="DUF7605"/>
</dbReference>
<dbReference type="PANTHER" id="PTHR36681:SF3">
    <property type="entry name" value="NUCLEAR GTPASE, GERMINAL CENTER-ASSOCIATED, TANDEM DUPLICATE 3"/>
    <property type="match status" value="1"/>
</dbReference>
<feature type="domain" description="Dynamin N-terminal" evidence="1">
    <location>
        <begin position="73"/>
        <end position="309"/>
    </location>
</feature>
<dbReference type="HOGENOM" id="CLU_010389_2_1_1"/>
<organism evidence="3 4">
    <name type="scientific">Phialophora macrospora</name>
    <dbReference type="NCBI Taxonomy" id="1851006"/>
    <lineage>
        <taxon>Eukaryota</taxon>
        <taxon>Fungi</taxon>
        <taxon>Dikarya</taxon>
        <taxon>Ascomycota</taxon>
        <taxon>Pezizomycotina</taxon>
        <taxon>Eurotiomycetes</taxon>
        <taxon>Chaetothyriomycetidae</taxon>
        <taxon>Chaetothyriales</taxon>
        <taxon>Herpotrichiellaceae</taxon>
        <taxon>Phialophora</taxon>
    </lineage>
</organism>
<sequence>MSETIATRDRVAALKLTYPPFREPSFELAATQGMNLAGLIACILRKCPRKIPERLLQEADSLANAQIPTERLIGFIGNSGAGKSSSLNSVLDHDGLAKTGSCGSAVTPFAAEYRICQERHRSAFTLECKLMSKRELGEYVGDLLYDFWRTSAIGKESQDPKDEKIHEDGKAAQDIFEAAFGDMDDFDMDMLEHGDDEESIEQAKEYLIDCCSQLEFPDDMEDDGTWIQEAQDADGCQEQQSLLQDRGLWPFVKCLSIYSNTGILSRGLTLVDLPGFNDTNLARIRAARKAQSKCDDLCLVVDISRACDIPIVQQNLELMQAKAEAQKATCVNITIICTRSAADLEGNRTLERLVGRAKISKAKAEIHQAEKKGDKAVKDAQREFNTLLITTRNEKVRKDLERKYGSYVKNGNFKVFCIDNLLYSKAKTEEERELSGIPALRQHLEDLPAEPLFNTMNLFLTNKIPALIGSFGNWVESCRVNMELENRPRLPEAVELNACHEALSEWIRKMHDVFERYVNTPLEKGAEKICQACLGVAQSWENWPPASVGSWARNDGTYRTGSMGPRCWNMELLTCFNSEVMGQSWHDFEVHTHPLLNVLETDVTGCLTTYAARCRELQASANFEKSLTNRMDILMIALRTARMTYMKGVGQMRLDGNSAHQNSYIVDCMLETYRAASRISGNGVTKKRHDILQARVSSEDFVDDFRSLLFEKFRDTINKVSDGIKTALSATVEAIKSDLDAFQPKGQEKLFKAFPEYGEDCERTLSKVLTQMEEINELAAKARAMAKEQYH</sequence>
<protein>
    <recommendedName>
        <fullName evidence="5">G domain-containing protein</fullName>
    </recommendedName>
</protein>
<reference evidence="3 4" key="1">
    <citation type="submission" date="2015-01" db="EMBL/GenBank/DDBJ databases">
        <title>The Genome Sequence of Capronia semiimmersa CBS27337.</title>
        <authorList>
            <consortium name="The Broad Institute Genomics Platform"/>
            <person name="Cuomo C."/>
            <person name="de Hoog S."/>
            <person name="Gorbushina A."/>
            <person name="Stielow B."/>
            <person name="Teixiera M."/>
            <person name="Abouelleil A."/>
            <person name="Chapman S.B."/>
            <person name="Priest M."/>
            <person name="Young S.K."/>
            <person name="Wortman J."/>
            <person name="Nusbaum C."/>
            <person name="Birren B."/>
        </authorList>
    </citation>
    <scope>NUCLEOTIDE SEQUENCE [LARGE SCALE GENOMIC DNA]</scope>
    <source>
        <strain evidence="3 4">CBS 27337</strain>
    </source>
</reference>
<dbReference type="Pfam" id="PF00350">
    <property type="entry name" value="Dynamin_N"/>
    <property type="match status" value="1"/>
</dbReference>
<dbReference type="Pfam" id="PF24564">
    <property type="entry name" value="DUF7605"/>
    <property type="match status" value="1"/>
</dbReference>
<dbReference type="EMBL" id="KN846956">
    <property type="protein sequence ID" value="KIW71798.1"/>
    <property type="molecule type" value="Genomic_DNA"/>
</dbReference>
<dbReference type="InterPro" id="IPR027417">
    <property type="entry name" value="P-loop_NTPase"/>
</dbReference>
<dbReference type="SUPFAM" id="SSF52540">
    <property type="entry name" value="P-loop containing nucleoside triphosphate hydrolases"/>
    <property type="match status" value="1"/>
</dbReference>
<dbReference type="Gene3D" id="3.40.50.300">
    <property type="entry name" value="P-loop containing nucleotide triphosphate hydrolases"/>
    <property type="match status" value="1"/>
</dbReference>
<evidence type="ECO:0000313" key="4">
    <source>
        <dbReference type="Proteomes" id="UP000054266"/>
    </source>
</evidence>
<name>A0A0D2FTN1_9EURO</name>
<proteinExistence type="predicted"/>
<evidence type="ECO:0000259" key="2">
    <source>
        <dbReference type="Pfam" id="PF24564"/>
    </source>
</evidence>
<dbReference type="STRING" id="5601.A0A0D2FTN1"/>
<dbReference type="AlphaFoldDB" id="A0A0D2FTN1"/>
<accession>A0A0D2FTN1</accession>
<evidence type="ECO:0000259" key="1">
    <source>
        <dbReference type="Pfam" id="PF00350"/>
    </source>
</evidence>
<dbReference type="Proteomes" id="UP000054266">
    <property type="component" value="Unassembled WGS sequence"/>
</dbReference>
<feature type="domain" description="DUF7605" evidence="2">
    <location>
        <begin position="527"/>
        <end position="701"/>
    </location>
</feature>